<dbReference type="Proteomes" id="UP001341840">
    <property type="component" value="Unassembled WGS sequence"/>
</dbReference>
<protein>
    <submittedName>
        <fullName evidence="1">Uncharacterized protein</fullName>
    </submittedName>
</protein>
<sequence length="71" mass="8716">MEQYRYLLRRYEDTLYRLDNVDHIAGRIAHMATRVIRTRRNIMKPPDDRVHELLRRAGFEHVAVTLEWEHD</sequence>
<dbReference type="EMBL" id="JASCZI010181251">
    <property type="protein sequence ID" value="MED6179801.1"/>
    <property type="molecule type" value="Genomic_DNA"/>
</dbReference>
<reference evidence="1 2" key="1">
    <citation type="journal article" date="2023" name="Plants (Basel)">
        <title>Bridging the Gap: Combining Genomics and Transcriptomics Approaches to Understand Stylosanthes scabra, an Orphan Legume from the Brazilian Caatinga.</title>
        <authorList>
            <person name="Ferreira-Neto J.R.C."/>
            <person name="da Silva M.D."/>
            <person name="Binneck E."/>
            <person name="de Melo N.F."/>
            <person name="da Silva R.H."/>
            <person name="de Melo A.L.T.M."/>
            <person name="Pandolfi V."/>
            <person name="Bustamante F.O."/>
            <person name="Brasileiro-Vidal A.C."/>
            <person name="Benko-Iseppon A.M."/>
        </authorList>
    </citation>
    <scope>NUCLEOTIDE SEQUENCE [LARGE SCALE GENOMIC DNA]</scope>
    <source>
        <tissue evidence="1">Leaves</tissue>
    </source>
</reference>
<comment type="caution">
    <text evidence="1">The sequence shown here is derived from an EMBL/GenBank/DDBJ whole genome shotgun (WGS) entry which is preliminary data.</text>
</comment>
<organism evidence="1 2">
    <name type="scientific">Stylosanthes scabra</name>
    <dbReference type="NCBI Taxonomy" id="79078"/>
    <lineage>
        <taxon>Eukaryota</taxon>
        <taxon>Viridiplantae</taxon>
        <taxon>Streptophyta</taxon>
        <taxon>Embryophyta</taxon>
        <taxon>Tracheophyta</taxon>
        <taxon>Spermatophyta</taxon>
        <taxon>Magnoliopsida</taxon>
        <taxon>eudicotyledons</taxon>
        <taxon>Gunneridae</taxon>
        <taxon>Pentapetalae</taxon>
        <taxon>rosids</taxon>
        <taxon>fabids</taxon>
        <taxon>Fabales</taxon>
        <taxon>Fabaceae</taxon>
        <taxon>Papilionoideae</taxon>
        <taxon>50 kb inversion clade</taxon>
        <taxon>dalbergioids sensu lato</taxon>
        <taxon>Dalbergieae</taxon>
        <taxon>Pterocarpus clade</taxon>
        <taxon>Stylosanthes</taxon>
    </lineage>
</organism>
<gene>
    <name evidence="1" type="ORF">PIB30_004446</name>
</gene>
<name>A0ABU6W4W9_9FABA</name>
<accession>A0ABU6W4W9</accession>
<keyword evidence="2" id="KW-1185">Reference proteome</keyword>
<proteinExistence type="predicted"/>
<evidence type="ECO:0000313" key="2">
    <source>
        <dbReference type="Proteomes" id="UP001341840"/>
    </source>
</evidence>
<evidence type="ECO:0000313" key="1">
    <source>
        <dbReference type="EMBL" id="MED6179801.1"/>
    </source>
</evidence>